<gene>
    <name evidence="2" type="ORF">RT761_00524</name>
</gene>
<proteinExistence type="predicted"/>
<dbReference type="Proteomes" id="UP000594463">
    <property type="component" value="Chromosome"/>
</dbReference>
<dbReference type="RefSeq" id="WP_218112534.1">
    <property type="nucleotide sequence ID" value="NZ_CP065383.1"/>
</dbReference>
<dbReference type="KEGG" id="alam:RT761_00524"/>
<dbReference type="InterPro" id="IPR007159">
    <property type="entry name" value="SpoVT-AbrB_dom"/>
</dbReference>
<dbReference type="GO" id="GO:0003677">
    <property type="term" value="F:DNA binding"/>
    <property type="evidence" value="ECO:0007669"/>
    <property type="project" value="InterPro"/>
</dbReference>
<dbReference type="AlphaFoldDB" id="A0A7T1AK01"/>
<dbReference type="SMART" id="SM00966">
    <property type="entry name" value="SpoVT_AbrB"/>
    <property type="match status" value="1"/>
</dbReference>
<dbReference type="InterPro" id="IPR037914">
    <property type="entry name" value="SpoVT-AbrB_sf"/>
</dbReference>
<evidence type="ECO:0000313" key="3">
    <source>
        <dbReference type="Proteomes" id="UP000594463"/>
    </source>
</evidence>
<keyword evidence="3" id="KW-1185">Reference proteome</keyword>
<protein>
    <recommendedName>
        <fullName evidence="1">SpoVT-AbrB domain-containing protein</fullName>
    </recommendedName>
</protein>
<sequence length="87" mass="9883">MIREETSLTGKGQIQLPAKIRKAIGAEIGDTFLFELTDQKEIRVKFVKKIKLLDLAGTFPKKKVFPGIEEEEELTKMKVAHKIAQNE</sequence>
<dbReference type="SUPFAM" id="SSF89447">
    <property type="entry name" value="AbrB/MazE/MraZ-like"/>
    <property type="match status" value="1"/>
</dbReference>
<accession>A0A7T1AK01</accession>
<dbReference type="EMBL" id="CP065383">
    <property type="protein sequence ID" value="QPM67323.1"/>
    <property type="molecule type" value="Genomic_DNA"/>
</dbReference>
<evidence type="ECO:0000313" key="2">
    <source>
        <dbReference type="EMBL" id="QPM67323.1"/>
    </source>
</evidence>
<organism evidence="2 3">
    <name type="scientific">Atribacter laminatus</name>
    <dbReference type="NCBI Taxonomy" id="2847778"/>
    <lineage>
        <taxon>Bacteria</taxon>
        <taxon>Pseudomonadati</taxon>
        <taxon>Atribacterota</taxon>
        <taxon>Atribacteria</taxon>
        <taxon>Atribacterales</taxon>
        <taxon>Atribacteraceae</taxon>
        <taxon>Atribacter</taxon>
    </lineage>
</organism>
<dbReference type="Gene3D" id="2.10.260.10">
    <property type="match status" value="1"/>
</dbReference>
<feature type="domain" description="SpoVT-AbrB" evidence="1">
    <location>
        <begin position="6"/>
        <end position="52"/>
    </location>
</feature>
<name>A0A7T1AK01_ATRLM</name>
<evidence type="ECO:0000259" key="1">
    <source>
        <dbReference type="SMART" id="SM00966"/>
    </source>
</evidence>
<reference evidence="2 3" key="1">
    <citation type="journal article" date="2021" name="Nat. Commun.">
        <title>Isolation of a member of the candidate phylum Atribacteria reveals a unique cell membrane structure.</title>
        <authorList>
            <person name="Taiki K."/>
            <person name="Nobu M.K."/>
            <person name="Kusada H."/>
            <person name="Meng X.-Y."/>
            <person name="Hosoki N."/>
            <person name="Uematsu K."/>
            <person name="Yoshioka H."/>
            <person name="Kamagata Y."/>
            <person name="Tamaki H."/>
        </authorList>
    </citation>
    <scope>NUCLEOTIDE SEQUENCE [LARGE SCALE GENOMIC DNA]</scope>
    <source>
        <strain evidence="2 3">RT761</strain>
    </source>
</reference>